<keyword evidence="2" id="KW-1185">Reference proteome</keyword>
<gene>
    <name evidence="1" type="ORF">PXEA_LOCUS8295</name>
</gene>
<proteinExistence type="predicted"/>
<organism evidence="1 2">
    <name type="scientific">Protopolystoma xenopodis</name>
    <dbReference type="NCBI Taxonomy" id="117903"/>
    <lineage>
        <taxon>Eukaryota</taxon>
        <taxon>Metazoa</taxon>
        <taxon>Spiralia</taxon>
        <taxon>Lophotrochozoa</taxon>
        <taxon>Platyhelminthes</taxon>
        <taxon>Monogenea</taxon>
        <taxon>Polyopisthocotylea</taxon>
        <taxon>Polystomatidea</taxon>
        <taxon>Polystomatidae</taxon>
        <taxon>Protopolystoma</taxon>
    </lineage>
</organism>
<evidence type="ECO:0000313" key="1">
    <source>
        <dbReference type="EMBL" id="VEL14855.1"/>
    </source>
</evidence>
<reference evidence="1" key="1">
    <citation type="submission" date="2018-11" db="EMBL/GenBank/DDBJ databases">
        <authorList>
            <consortium name="Pathogen Informatics"/>
        </authorList>
    </citation>
    <scope>NUCLEOTIDE SEQUENCE</scope>
</reference>
<name>A0A448WLK2_9PLAT</name>
<sequence>MPAQANPHTAHATWARQDFPLRRHFVRPKMALVSDRRLVASSSVDTVEDVDAVDVVGISNSSVANVQGVNGAVETDAAV</sequence>
<protein>
    <submittedName>
        <fullName evidence="1">Uncharacterized protein</fullName>
    </submittedName>
</protein>
<dbReference type="Proteomes" id="UP000784294">
    <property type="component" value="Unassembled WGS sequence"/>
</dbReference>
<dbReference type="AlphaFoldDB" id="A0A448WLK2"/>
<comment type="caution">
    <text evidence="1">The sequence shown here is derived from an EMBL/GenBank/DDBJ whole genome shotgun (WGS) entry which is preliminary data.</text>
</comment>
<dbReference type="EMBL" id="CAAALY010022568">
    <property type="protein sequence ID" value="VEL14855.1"/>
    <property type="molecule type" value="Genomic_DNA"/>
</dbReference>
<accession>A0A448WLK2</accession>
<evidence type="ECO:0000313" key="2">
    <source>
        <dbReference type="Proteomes" id="UP000784294"/>
    </source>
</evidence>